<dbReference type="PANTHER" id="PTHR43808:SF31">
    <property type="entry name" value="N-ACETYL-L-CITRULLINE DEACETYLASE"/>
    <property type="match status" value="1"/>
</dbReference>
<dbReference type="PANTHER" id="PTHR43808">
    <property type="entry name" value="ACETYLORNITHINE DEACETYLASE"/>
    <property type="match status" value="1"/>
</dbReference>
<evidence type="ECO:0000256" key="6">
    <source>
        <dbReference type="ARBA" id="ARBA00022833"/>
    </source>
</evidence>
<evidence type="ECO:0000256" key="8">
    <source>
        <dbReference type="ARBA" id="ARBA00023049"/>
    </source>
</evidence>
<dbReference type="NCBIfam" id="TIGR01887">
    <property type="entry name" value="dipeptidaselike"/>
    <property type="match status" value="1"/>
</dbReference>
<keyword evidence="10" id="KW-1185">Reference proteome</keyword>
<evidence type="ECO:0000256" key="7">
    <source>
        <dbReference type="ARBA" id="ARBA00022997"/>
    </source>
</evidence>
<evidence type="ECO:0000256" key="1">
    <source>
        <dbReference type="ARBA" id="ARBA00001947"/>
    </source>
</evidence>
<keyword evidence="4" id="KW-0479">Metal-binding</keyword>
<evidence type="ECO:0000313" key="9">
    <source>
        <dbReference type="EMBL" id="EHN59476.1"/>
    </source>
</evidence>
<protein>
    <submittedName>
        <fullName evidence="9">Xaa-His dipeptidase</fullName>
    </submittedName>
</protein>
<reference evidence="9 10" key="1">
    <citation type="journal article" date="2012" name="PLoS ONE">
        <title>Functional divergence in the genus oenococcus as predicted by genome sequencing of the newly-described species, Oenococcus kitaharae.</title>
        <authorList>
            <person name="Borneman A.R."/>
            <person name="McCarthy J.M."/>
            <person name="Chambers P.J."/>
            <person name="Bartowsky E.J."/>
        </authorList>
    </citation>
    <scope>NUCLEOTIDE SEQUENCE [LARGE SCALE GENOMIC DNA]</scope>
    <source>
        <strain evidence="10">DSM17330</strain>
    </source>
</reference>
<dbReference type="InterPro" id="IPR002933">
    <property type="entry name" value="Peptidase_M20"/>
</dbReference>
<dbReference type="SUPFAM" id="SSF53187">
    <property type="entry name" value="Zn-dependent exopeptidases"/>
    <property type="match status" value="1"/>
</dbReference>
<dbReference type="GO" id="GO:0008777">
    <property type="term" value="F:acetylornithine deacetylase activity"/>
    <property type="evidence" value="ECO:0007669"/>
    <property type="project" value="TreeGrafter"/>
</dbReference>
<keyword evidence="6" id="KW-0862">Zinc</keyword>
<evidence type="ECO:0000256" key="4">
    <source>
        <dbReference type="ARBA" id="ARBA00022723"/>
    </source>
</evidence>
<comment type="caution">
    <text evidence="9">The sequence shown here is derived from an EMBL/GenBank/DDBJ whole genome shotgun (WGS) entry which is preliminary data.</text>
</comment>
<keyword evidence="7" id="KW-0224">Dipeptidase</keyword>
<dbReference type="AlphaFoldDB" id="G9WFV3"/>
<dbReference type="eggNOG" id="COG0624">
    <property type="taxonomic scope" value="Bacteria"/>
</dbReference>
<dbReference type="GO" id="GO:0008270">
    <property type="term" value="F:zinc ion binding"/>
    <property type="evidence" value="ECO:0007669"/>
    <property type="project" value="InterPro"/>
</dbReference>
<proteinExistence type="inferred from homology"/>
<dbReference type="InterPro" id="IPR036264">
    <property type="entry name" value="Bact_exopeptidase_dim_dom"/>
</dbReference>
<dbReference type="GO" id="GO:0008237">
    <property type="term" value="F:metallopeptidase activity"/>
    <property type="evidence" value="ECO:0007669"/>
    <property type="project" value="UniProtKB-KW"/>
</dbReference>
<dbReference type="Gene3D" id="3.30.70.360">
    <property type="match status" value="2"/>
</dbReference>
<comment type="cofactor">
    <cofactor evidence="1">
        <name>Zn(2+)</name>
        <dbReference type="ChEBI" id="CHEBI:29105"/>
    </cofactor>
</comment>
<dbReference type="RefSeq" id="WP_007746415.1">
    <property type="nucleotide sequence ID" value="NZ_CM001398.1"/>
</dbReference>
<dbReference type="InterPro" id="IPR010964">
    <property type="entry name" value="M20A_pepV-rel"/>
</dbReference>
<evidence type="ECO:0000256" key="3">
    <source>
        <dbReference type="ARBA" id="ARBA00022670"/>
    </source>
</evidence>
<dbReference type="STRING" id="336988.NT96_00605"/>
<name>G9WFV3_9LACO</name>
<keyword evidence="8" id="KW-0482">Metalloprotease</keyword>
<dbReference type="GO" id="GO:0006508">
    <property type="term" value="P:proteolysis"/>
    <property type="evidence" value="ECO:0007669"/>
    <property type="project" value="UniProtKB-KW"/>
</dbReference>
<accession>G9WFV3</accession>
<sequence length="472" mass="51810">MSEMAFIEENHDAWLTDLKELLAINSIRDDQHADQAHPFGPGPKAALDKMLAFAKRDGFDRTGNVANKAGYIEIGPKDAKQTVGILIHVDVVPVDRELWDSDPFVPKIVGSRLYARGADDMKGSDMLVYYALKALKDQAGQFKNKVRLIIGTDEENDWDDMASYFAAEGRPDLGFSPDGDFIVENAEKGIAHLDLLSDSHSIQTDKNEPLLLSFQAGKASNIVPGVATADVLNLDAATVQIDFQKFLADQGITGSLTQEGTNSHFVLNGFSVHGSVPDEGKNAATYLALFLSQYSFEKTAARWLDFLGHVLHQDYFGEQLGIGVTTKDMGKTTLNAGIIDWQAGHQAAINLNLRYPVGFHEHEAARLVSDRFPWITAKAEGDGMAPHLLSSQDPVVTSLLRIYKEVTGKETHLNVSAGASFGRLMPRGVCYGTRFIGQSSTAHQKNEYFHLSNYEPAMKILIRSIKALAMLD</sequence>
<dbReference type="InterPro" id="IPR050072">
    <property type="entry name" value="Peptidase_M20A"/>
</dbReference>
<dbReference type="Gene3D" id="3.40.630.10">
    <property type="entry name" value="Zn peptidases"/>
    <property type="match status" value="1"/>
</dbReference>
<evidence type="ECO:0000256" key="2">
    <source>
        <dbReference type="ARBA" id="ARBA00006247"/>
    </source>
</evidence>
<dbReference type="HOGENOM" id="CLU_031786_2_0_9"/>
<gene>
    <name evidence="9" type="ORF">OKIT_1393</name>
</gene>
<dbReference type="EMBL" id="AFVZ01000001">
    <property type="protein sequence ID" value="EHN59476.1"/>
    <property type="molecule type" value="Genomic_DNA"/>
</dbReference>
<keyword evidence="5" id="KW-0378">Hydrolase</keyword>
<evidence type="ECO:0000256" key="5">
    <source>
        <dbReference type="ARBA" id="ARBA00022801"/>
    </source>
</evidence>
<comment type="similarity">
    <text evidence="2">Belongs to the peptidase M20A family.</text>
</comment>
<dbReference type="OrthoDB" id="2151020at2"/>
<dbReference type="Pfam" id="PF01546">
    <property type="entry name" value="Peptidase_M20"/>
    <property type="match status" value="1"/>
</dbReference>
<organism evidence="9 10">
    <name type="scientific">Oenococcus kitaharae DSM 17330</name>
    <dbReference type="NCBI Taxonomy" id="1045004"/>
    <lineage>
        <taxon>Bacteria</taxon>
        <taxon>Bacillati</taxon>
        <taxon>Bacillota</taxon>
        <taxon>Bacilli</taxon>
        <taxon>Lactobacillales</taxon>
        <taxon>Lactobacillaceae</taxon>
        <taxon>Oenococcus</taxon>
    </lineage>
</organism>
<dbReference type="SUPFAM" id="SSF55031">
    <property type="entry name" value="Bacterial exopeptidase dimerisation domain"/>
    <property type="match status" value="1"/>
</dbReference>
<dbReference type="NCBIfam" id="NF005591">
    <property type="entry name" value="PRK07318.1"/>
    <property type="match status" value="1"/>
</dbReference>
<dbReference type="GO" id="GO:0016805">
    <property type="term" value="F:dipeptidase activity"/>
    <property type="evidence" value="ECO:0007669"/>
    <property type="project" value="UniProtKB-KW"/>
</dbReference>
<dbReference type="Proteomes" id="UP000004959">
    <property type="component" value="Chromosome"/>
</dbReference>
<evidence type="ECO:0000313" key="10">
    <source>
        <dbReference type="Proteomes" id="UP000004959"/>
    </source>
</evidence>
<dbReference type="GO" id="GO:0006526">
    <property type="term" value="P:L-arginine biosynthetic process"/>
    <property type="evidence" value="ECO:0007669"/>
    <property type="project" value="TreeGrafter"/>
</dbReference>
<dbReference type="PATRIC" id="fig|1045004.4.peg.1368"/>
<keyword evidence="3" id="KW-0645">Protease</keyword>